<dbReference type="GO" id="GO:0045259">
    <property type="term" value="C:proton-transporting ATP synthase complex"/>
    <property type="evidence" value="ECO:0007669"/>
    <property type="project" value="UniProtKB-UniRule"/>
</dbReference>
<dbReference type="GO" id="GO:0015078">
    <property type="term" value="F:proton transmembrane transporter activity"/>
    <property type="evidence" value="ECO:0007669"/>
    <property type="project" value="InterPro"/>
</dbReference>
<evidence type="ECO:0000256" key="5">
    <source>
        <dbReference type="ARBA" id="ARBA00022781"/>
    </source>
</evidence>
<sequence length="96" mass="10876">MSTVNVLRYSALGLGLFFGFRNDMILKCNAKKKEEQAQYEEKLKLVEEAKKEYAKLHPVVTPKDVPANASFNLEDPNIDFERVILNAVESLKEAST</sequence>
<keyword evidence="7 11" id="KW-0406">Ion transport</keyword>
<accession>A0A6C1DPM2</accession>
<dbReference type="OrthoDB" id="2125027at2759"/>
<dbReference type="GO" id="GO:0015986">
    <property type="term" value="P:proton motive force-driven ATP synthesis"/>
    <property type="evidence" value="ECO:0007669"/>
    <property type="project" value="InterPro"/>
</dbReference>
<evidence type="ECO:0000256" key="8">
    <source>
        <dbReference type="ARBA" id="ARBA00023128"/>
    </source>
</evidence>
<dbReference type="InterPro" id="IPR008386">
    <property type="entry name" value="ATP_synth_F0_esu_mt"/>
</dbReference>
<feature type="coiled-coil region" evidence="12">
    <location>
        <begin position="29"/>
        <end position="56"/>
    </location>
</feature>
<keyword evidence="9" id="KW-0472">Membrane</keyword>
<dbReference type="Pfam" id="PF05680">
    <property type="entry name" value="ATP-synt_E"/>
    <property type="match status" value="1"/>
</dbReference>
<protein>
    <recommendedName>
        <fullName evidence="11">ATP synthase F(0) complex subunit e, mitochondrial</fullName>
    </recommendedName>
</protein>
<evidence type="ECO:0000256" key="11">
    <source>
        <dbReference type="RuleBase" id="RU367005"/>
    </source>
</evidence>
<dbReference type="GO" id="GO:0005743">
    <property type="term" value="C:mitochondrial inner membrane"/>
    <property type="evidence" value="ECO:0007669"/>
    <property type="project" value="UniProtKB-SubCell"/>
</dbReference>
<keyword evidence="12" id="KW-0175">Coiled coil</keyword>
<keyword evidence="6 11" id="KW-0999">Mitochondrion inner membrane</keyword>
<comment type="similarity">
    <text evidence="2 11">Belongs to the ATPase e subunit family.</text>
</comment>
<evidence type="ECO:0000256" key="2">
    <source>
        <dbReference type="ARBA" id="ARBA00007333"/>
    </source>
</evidence>
<gene>
    <name evidence="13" type="primary">TIM11_1</name>
    <name evidence="13" type="ORF">GRS66_001055</name>
</gene>
<name>A0A6C1DPM2_SACPS</name>
<keyword evidence="10 11" id="KW-0066">ATP synthesis</keyword>
<keyword evidence="5 11" id="KW-0375">Hydrogen ion transport</keyword>
<comment type="subunit">
    <text evidence="11">F-type ATPases have 2 components, CF(1) - the catalytic core - and CF(0) - the membrane proton channel. CF(1) and CF(0) have multiple subunits.</text>
</comment>
<comment type="subcellular location">
    <subcellularLocation>
        <location evidence="1 11">Mitochondrion inner membrane</location>
    </subcellularLocation>
</comment>
<evidence type="ECO:0000256" key="3">
    <source>
        <dbReference type="ARBA" id="ARBA00022448"/>
    </source>
</evidence>
<evidence type="ECO:0000256" key="6">
    <source>
        <dbReference type="ARBA" id="ARBA00022792"/>
    </source>
</evidence>
<dbReference type="SMR" id="A0A6C1DPM2"/>
<keyword evidence="8 11" id="KW-0496">Mitochondrion</keyword>
<keyword evidence="14" id="KW-1185">Reference proteome</keyword>
<evidence type="ECO:0000256" key="10">
    <source>
        <dbReference type="ARBA" id="ARBA00023310"/>
    </source>
</evidence>
<evidence type="ECO:0000256" key="7">
    <source>
        <dbReference type="ARBA" id="ARBA00023065"/>
    </source>
</evidence>
<evidence type="ECO:0000256" key="9">
    <source>
        <dbReference type="ARBA" id="ARBA00023136"/>
    </source>
</evidence>
<comment type="function">
    <text evidence="11">Subunit e, of the mitochondrial membrane ATP synthase complex (F(1)F(0) ATP synthase or Complex V) that produces ATP from ADP in the presence of a proton gradient across the membrane which is generated by electron transport complexes of the respiratory chain. ATP synthase complex consist of a soluble F(1) head domain - the catalytic core - and a membrane F(1) domain - the membrane proton channel. These two domains are linked by a central stalk rotating inside the F(1) region and a stationary peripheral stalk. During catalysis, ATP synthesis in the catalytic domain of F(1) is coupled via a rotary mechanism of the central stalk subunits to proton translocation. In vivo, can only synthesize ATP although its ATP hydrolase activity can be activated artificially in vitro. Part of the complex F(0) domain.</text>
</comment>
<evidence type="ECO:0000256" key="12">
    <source>
        <dbReference type="SAM" id="Coils"/>
    </source>
</evidence>
<dbReference type="EMBL" id="CP048985">
    <property type="protein sequence ID" value="QID78829.1"/>
    <property type="molecule type" value="Genomic_DNA"/>
</dbReference>
<dbReference type="Proteomes" id="UP000501346">
    <property type="component" value="Chromosome ScIV"/>
</dbReference>
<keyword evidence="4 11" id="KW-0138">CF(0)</keyword>
<keyword evidence="3 11" id="KW-0813">Transport</keyword>
<proteinExistence type="inferred from homology"/>
<evidence type="ECO:0000256" key="4">
    <source>
        <dbReference type="ARBA" id="ARBA00022547"/>
    </source>
</evidence>
<organism evidence="13 14">
    <name type="scientific">Saccharomyces pastorianus</name>
    <name type="common">Lager yeast</name>
    <name type="synonym">Saccharomyces cerevisiae x Saccharomyces eubayanus</name>
    <dbReference type="NCBI Taxonomy" id="27292"/>
    <lineage>
        <taxon>Eukaryota</taxon>
        <taxon>Fungi</taxon>
        <taxon>Dikarya</taxon>
        <taxon>Ascomycota</taxon>
        <taxon>Saccharomycotina</taxon>
        <taxon>Saccharomycetes</taxon>
        <taxon>Saccharomycetales</taxon>
        <taxon>Saccharomycetaceae</taxon>
        <taxon>Saccharomyces</taxon>
    </lineage>
</organism>
<dbReference type="AlphaFoldDB" id="A0A6C1DPM2"/>
<evidence type="ECO:0000256" key="1">
    <source>
        <dbReference type="ARBA" id="ARBA00004273"/>
    </source>
</evidence>
<reference evidence="13 14" key="1">
    <citation type="journal article" date="2019" name="BMC Genomics">
        <title>Chromosome level assembly and comparative genome analysis confirm lager-brewing yeasts originated from a single hybridization.</title>
        <authorList>
            <person name="Salazar A.N."/>
            <person name="Gorter de Vries A.R."/>
            <person name="van den Broek M."/>
            <person name="Brouwers N."/>
            <person name="de la Torre Cortes P."/>
            <person name="Kuijpers N.G.A."/>
            <person name="Daran J.G."/>
            <person name="Abeel T."/>
        </authorList>
    </citation>
    <scope>NUCLEOTIDE SEQUENCE [LARGE SCALE GENOMIC DNA]</scope>
    <source>
        <strain evidence="13 14">CBS 1483</strain>
    </source>
</reference>
<evidence type="ECO:0000313" key="13">
    <source>
        <dbReference type="EMBL" id="QID78829.1"/>
    </source>
</evidence>
<evidence type="ECO:0000313" key="14">
    <source>
        <dbReference type="Proteomes" id="UP000501346"/>
    </source>
</evidence>